<dbReference type="InterPro" id="IPR046980">
    <property type="entry name" value="KefG/KefF"/>
</dbReference>
<dbReference type="InterPro" id="IPR003680">
    <property type="entry name" value="Flavodoxin_fold"/>
</dbReference>
<dbReference type="SUPFAM" id="SSF52218">
    <property type="entry name" value="Flavoproteins"/>
    <property type="match status" value="1"/>
</dbReference>
<gene>
    <name evidence="3" type="ORF">TPC1_11001</name>
</gene>
<proteinExistence type="predicted"/>
<feature type="non-terminal residue" evidence="3">
    <location>
        <position position="1"/>
    </location>
</feature>
<reference evidence="3" key="1">
    <citation type="submission" date="2015-07" db="EMBL/GenBank/DDBJ databases">
        <title>Adaptation to a free-living lifestyle via gene acquisitions in the diplomonad Trepomonas sp. PC1.</title>
        <authorList>
            <person name="Xu F."/>
            <person name="Jerlstrom-Hultqvist J."/>
            <person name="Kolisko M."/>
            <person name="Simpson A.G.B."/>
            <person name="Roger A.J."/>
            <person name="Svard S.G."/>
            <person name="Andersson J.O."/>
        </authorList>
    </citation>
    <scope>NUCLEOTIDE SEQUENCE</scope>
    <source>
        <strain evidence="3">PC1</strain>
    </source>
</reference>
<dbReference type="GO" id="GO:0003955">
    <property type="term" value="F:NAD(P)H dehydrogenase (quinone) activity"/>
    <property type="evidence" value="ECO:0007669"/>
    <property type="project" value="TreeGrafter"/>
</dbReference>
<evidence type="ECO:0000256" key="1">
    <source>
        <dbReference type="ARBA" id="ARBA00023002"/>
    </source>
</evidence>
<dbReference type="AlphaFoldDB" id="A0A146KKA1"/>
<accession>A0A146KKA1</accession>
<dbReference type="InterPro" id="IPR029039">
    <property type="entry name" value="Flavoprotein-like_sf"/>
</dbReference>
<evidence type="ECO:0000313" key="3">
    <source>
        <dbReference type="EMBL" id="JAP95861.1"/>
    </source>
</evidence>
<dbReference type="Gene3D" id="3.40.50.360">
    <property type="match status" value="1"/>
</dbReference>
<sequence length="160" mass="18910">KTLVLVFHEDLSKSERNKIIVEYLKKKENIKIIDVVKEYKPKDQKSIEYFQAEMLAVDRIVFQYPCYWVAMPGFAKSFIDETFQLNFAYQFSEDRTAKLKGKIFKFITTTGSPSLDEKLTMECMEQFPKMLADYTGMKYEEPFVFFGQDTEEKLEALKLQ</sequence>
<organism evidence="3">
    <name type="scientific">Trepomonas sp. PC1</name>
    <dbReference type="NCBI Taxonomy" id="1076344"/>
    <lineage>
        <taxon>Eukaryota</taxon>
        <taxon>Metamonada</taxon>
        <taxon>Diplomonadida</taxon>
        <taxon>Hexamitidae</taxon>
        <taxon>Hexamitinae</taxon>
        <taxon>Trepomonas</taxon>
    </lineage>
</organism>
<dbReference type="PANTHER" id="PTHR47307">
    <property type="entry name" value="GLUTATHIONE-REGULATED POTASSIUM-EFFLUX SYSTEM ANCILLARY PROTEIN KEFG"/>
    <property type="match status" value="1"/>
</dbReference>
<dbReference type="EMBL" id="GDID01000745">
    <property type="protein sequence ID" value="JAP95861.1"/>
    <property type="molecule type" value="Transcribed_RNA"/>
</dbReference>
<feature type="domain" description="Flavodoxin-like fold" evidence="2">
    <location>
        <begin position="1"/>
        <end position="153"/>
    </location>
</feature>
<dbReference type="GO" id="GO:0010181">
    <property type="term" value="F:FMN binding"/>
    <property type="evidence" value="ECO:0007669"/>
    <property type="project" value="TreeGrafter"/>
</dbReference>
<protein>
    <submittedName>
        <fullName evidence="3">NADPH oxidoreductase</fullName>
    </submittedName>
</protein>
<name>A0A146KKA1_9EUKA</name>
<evidence type="ECO:0000259" key="2">
    <source>
        <dbReference type="Pfam" id="PF02525"/>
    </source>
</evidence>
<keyword evidence="1" id="KW-0560">Oxidoreductase</keyword>
<dbReference type="PANTHER" id="PTHR47307:SF1">
    <property type="entry name" value="GLUTATHIONE-REGULATED POTASSIUM-EFFLUX SYSTEM ANCILLARY PROTEIN KEFG"/>
    <property type="match status" value="1"/>
</dbReference>
<dbReference type="Pfam" id="PF02525">
    <property type="entry name" value="Flavodoxin_2"/>
    <property type="match status" value="1"/>
</dbReference>
<dbReference type="GO" id="GO:0009055">
    <property type="term" value="F:electron transfer activity"/>
    <property type="evidence" value="ECO:0007669"/>
    <property type="project" value="TreeGrafter"/>
</dbReference>